<dbReference type="Pfam" id="PF13602">
    <property type="entry name" value="ADH_zinc_N_2"/>
    <property type="match status" value="1"/>
</dbReference>
<name>A0ABQ3YRY8_9ACTN</name>
<dbReference type="SUPFAM" id="SSF51735">
    <property type="entry name" value="NAD(P)-binding Rossmann-fold domains"/>
    <property type="match status" value="1"/>
</dbReference>
<protein>
    <submittedName>
        <fullName evidence="3">NADPH:quinone reductase</fullName>
    </submittedName>
</protein>
<sequence length="321" mass="33766">MRAVVVEAFGGPEVLRMATVARPRPLPGDVLVRVHAAGVNPVDWKTRAGFPTPAAAAFGDPPHILGWDVSGTVEEAGPGVHLLAPGDEVYGLVWFPRPGGAYAEYVAAPARQFARKPAAFDHVHAAAMPLAGLTALHALTDAADVRPGQRVLIHAGGGGVGHLAVQIAKHLGAHVIATARAPRHDWLRELGADEVVDYTAVRFEDAIDPVDVVIDLVGDGYDRTSTRSLDVLEKNGLFVQVAPIVPPDLAAKAGDRQIRVTPAILVDPDGPGLNRLANLADSGELVVAVEKTFPLEQAAQAHRLGEQNHVTGKLVLTIRAA</sequence>
<proteinExistence type="predicted"/>
<evidence type="ECO:0000256" key="1">
    <source>
        <dbReference type="ARBA" id="ARBA00023002"/>
    </source>
</evidence>
<dbReference type="Gene3D" id="3.90.180.10">
    <property type="entry name" value="Medium-chain alcohol dehydrogenases, catalytic domain"/>
    <property type="match status" value="1"/>
</dbReference>
<dbReference type="InterPro" id="IPR002364">
    <property type="entry name" value="Quin_OxRdtase/zeta-crystal_CS"/>
</dbReference>
<dbReference type="Gene3D" id="3.40.50.720">
    <property type="entry name" value="NAD(P)-binding Rossmann-like Domain"/>
    <property type="match status" value="1"/>
</dbReference>
<dbReference type="PROSITE" id="PS01162">
    <property type="entry name" value="QOR_ZETA_CRYSTAL"/>
    <property type="match status" value="1"/>
</dbReference>
<dbReference type="CDD" id="cd05289">
    <property type="entry name" value="MDR_like_2"/>
    <property type="match status" value="1"/>
</dbReference>
<dbReference type="SMART" id="SM00829">
    <property type="entry name" value="PKS_ER"/>
    <property type="match status" value="1"/>
</dbReference>
<evidence type="ECO:0000313" key="4">
    <source>
        <dbReference type="Proteomes" id="UP000637628"/>
    </source>
</evidence>
<keyword evidence="4" id="KW-1185">Reference proteome</keyword>
<dbReference type="InterPro" id="IPR036291">
    <property type="entry name" value="NAD(P)-bd_dom_sf"/>
</dbReference>
<dbReference type="Pfam" id="PF08240">
    <property type="entry name" value="ADH_N"/>
    <property type="match status" value="1"/>
</dbReference>
<keyword evidence="1" id="KW-0560">Oxidoreductase</keyword>
<dbReference type="SUPFAM" id="SSF50129">
    <property type="entry name" value="GroES-like"/>
    <property type="match status" value="1"/>
</dbReference>
<evidence type="ECO:0000313" key="3">
    <source>
        <dbReference type="EMBL" id="GIE00349.1"/>
    </source>
</evidence>
<gene>
    <name evidence="3" type="ORF">Adu01nite_16990</name>
</gene>
<comment type="caution">
    <text evidence="3">The sequence shown here is derived from an EMBL/GenBank/DDBJ whole genome shotgun (WGS) entry which is preliminary data.</text>
</comment>
<dbReference type="PANTHER" id="PTHR11695">
    <property type="entry name" value="ALCOHOL DEHYDROGENASE RELATED"/>
    <property type="match status" value="1"/>
</dbReference>
<dbReference type="InterPro" id="IPR011032">
    <property type="entry name" value="GroES-like_sf"/>
</dbReference>
<dbReference type="InterPro" id="IPR013154">
    <property type="entry name" value="ADH-like_N"/>
</dbReference>
<dbReference type="InterPro" id="IPR050700">
    <property type="entry name" value="YIM1/Zinc_Alcohol_DH_Fams"/>
</dbReference>
<feature type="domain" description="Enoyl reductase (ER)" evidence="2">
    <location>
        <begin position="10"/>
        <end position="316"/>
    </location>
</feature>
<dbReference type="PANTHER" id="PTHR11695:SF294">
    <property type="entry name" value="RETICULON-4-INTERACTING PROTEIN 1, MITOCHONDRIAL"/>
    <property type="match status" value="1"/>
</dbReference>
<dbReference type="EMBL" id="BOML01000013">
    <property type="protein sequence ID" value="GIE00349.1"/>
    <property type="molecule type" value="Genomic_DNA"/>
</dbReference>
<dbReference type="Proteomes" id="UP000637628">
    <property type="component" value="Unassembled WGS sequence"/>
</dbReference>
<evidence type="ECO:0000259" key="2">
    <source>
        <dbReference type="SMART" id="SM00829"/>
    </source>
</evidence>
<reference evidence="3 4" key="1">
    <citation type="submission" date="2021-01" db="EMBL/GenBank/DDBJ databases">
        <title>Whole genome shotgun sequence of Actinoplanes durhamensis NBRC 14914.</title>
        <authorList>
            <person name="Komaki H."/>
            <person name="Tamura T."/>
        </authorList>
    </citation>
    <scope>NUCLEOTIDE SEQUENCE [LARGE SCALE GENOMIC DNA]</scope>
    <source>
        <strain evidence="3 4">NBRC 14914</strain>
    </source>
</reference>
<dbReference type="InterPro" id="IPR020843">
    <property type="entry name" value="ER"/>
</dbReference>
<organism evidence="3 4">
    <name type="scientific">Paractinoplanes durhamensis</name>
    <dbReference type="NCBI Taxonomy" id="113563"/>
    <lineage>
        <taxon>Bacteria</taxon>
        <taxon>Bacillati</taxon>
        <taxon>Actinomycetota</taxon>
        <taxon>Actinomycetes</taxon>
        <taxon>Micromonosporales</taxon>
        <taxon>Micromonosporaceae</taxon>
        <taxon>Paractinoplanes</taxon>
    </lineage>
</organism>
<accession>A0ABQ3YRY8</accession>